<keyword evidence="3 4" id="KW-0408">Iron</keyword>
<evidence type="ECO:0000256" key="4">
    <source>
        <dbReference type="PROSITE-ProRule" id="PRU00433"/>
    </source>
</evidence>
<dbReference type="InterPro" id="IPR010389">
    <property type="entry name" value="Urate_ox_N"/>
</dbReference>
<evidence type="ECO:0000256" key="1">
    <source>
        <dbReference type="ARBA" id="ARBA00022617"/>
    </source>
</evidence>
<dbReference type="Pfam" id="PF06181">
    <property type="entry name" value="Urate_ox_N"/>
    <property type="match status" value="1"/>
</dbReference>
<dbReference type="AlphaFoldDB" id="A0A7W4VJF4"/>
<gene>
    <name evidence="7" type="ORF">FHR70_001334</name>
</gene>
<feature type="transmembrane region" description="Helical" evidence="5">
    <location>
        <begin position="176"/>
        <end position="196"/>
    </location>
</feature>
<feature type="transmembrane region" description="Helical" evidence="5">
    <location>
        <begin position="116"/>
        <end position="136"/>
    </location>
</feature>
<keyword evidence="5" id="KW-0812">Transmembrane</keyword>
<dbReference type="Proteomes" id="UP000532010">
    <property type="component" value="Unassembled WGS sequence"/>
</dbReference>
<keyword evidence="1 4" id="KW-0349">Heme</keyword>
<keyword evidence="2 4" id="KW-0479">Metal-binding</keyword>
<evidence type="ECO:0000256" key="5">
    <source>
        <dbReference type="SAM" id="Phobius"/>
    </source>
</evidence>
<reference evidence="7 8" key="1">
    <citation type="submission" date="2020-08" db="EMBL/GenBank/DDBJ databases">
        <title>The Agave Microbiome: Exploring the role of microbial communities in plant adaptations to desert environments.</title>
        <authorList>
            <person name="Partida-Martinez L.P."/>
        </authorList>
    </citation>
    <scope>NUCLEOTIDE SEQUENCE [LARGE SCALE GENOMIC DNA]</scope>
    <source>
        <strain evidence="7 8">AT3.9</strain>
    </source>
</reference>
<dbReference type="SUPFAM" id="SSF46626">
    <property type="entry name" value="Cytochrome c"/>
    <property type="match status" value="1"/>
</dbReference>
<keyword evidence="5" id="KW-0472">Membrane</keyword>
<proteinExistence type="predicted"/>
<accession>A0A7W4VJF4</accession>
<dbReference type="GO" id="GO:0046872">
    <property type="term" value="F:metal ion binding"/>
    <property type="evidence" value="ECO:0007669"/>
    <property type="project" value="UniProtKB-KW"/>
</dbReference>
<feature type="transmembrane region" description="Helical" evidence="5">
    <location>
        <begin position="86"/>
        <end position="104"/>
    </location>
</feature>
<feature type="transmembrane region" description="Helical" evidence="5">
    <location>
        <begin position="282"/>
        <end position="301"/>
    </location>
</feature>
<evidence type="ECO:0000313" key="7">
    <source>
        <dbReference type="EMBL" id="MBB3018294.1"/>
    </source>
</evidence>
<dbReference type="InterPro" id="IPR009056">
    <property type="entry name" value="Cyt_c-like_dom"/>
</dbReference>
<feature type="domain" description="Cytochrome c" evidence="6">
    <location>
        <begin position="320"/>
        <end position="404"/>
    </location>
</feature>
<evidence type="ECO:0000256" key="3">
    <source>
        <dbReference type="ARBA" id="ARBA00023004"/>
    </source>
</evidence>
<feature type="transmembrane region" description="Helical" evidence="5">
    <location>
        <begin position="13"/>
        <end position="33"/>
    </location>
</feature>
<dbReference type="GO" id="GO:0009055">
    <property type="term" value="F:electron transfer activity"/>
    <property type="evidence" value="ECO:0007669"/>
    <property type="project" value="InterPro"/>
</dbReference>
<name>A0A7W4VJF4_9HYPH</name>
<feature type="transmembrane region" description="Helical" evidence="5">
    <location>
        <begin position="148"/>
        <end position="170"/>
    </location>
</feature>
<organism evidence="7 8">
    <name type="scientific">Microvirga lupini</name>
    <dbReference type="NCBI Taxonomy" id="420324"/>
    <lineage>
        <taxon>Bacteria</taxon>
        <taxon>Pseudomonadati</taxon>
        <taxon>Pseudomonadota</taxon>
        <taxon>Alphaproteobacteria</taxon>
        <taxon>Hyphomicrobiales</taxon>
        <taxon>Methylobacteriaceae</taxon>
        <taxon>Microvirga</taxon>
    </lineage>
</organism>
<evidence type="ECO:0000259" key="6">
    <source>
        <dbReference type="PROSITE" id="PS51007"/>
    </source>
</evidence>
<dbReference type="EMBL" id="JACHWB010000001">
    <property type="protein sequence ID" value="MBB3018294.1"/>
    <property type="molecule type" value="Genomic_DNA"/>
</dbReference>
<feature type="transmembrane region" description="Helical" evidence="5">
    <location>
        <begin position="251"/>
        <end position="270"/>
    </location>
</feature>
<protein>
    <submittedName>
        <fullName evidence="7">Putative membrane protein</fullName>
    </submittedName>
</protein>
<sequence>MIDPQISEWISQIIRWVHVITAIAWIGSSFYFIHLDLSLKKREGLPEGVGGEAWQVHGGGFYNMRKYLVAPPELPRELTWFKWESYSTWISGFFLIVWVYYLQADLYTVDPTVRALSTWQAAAIGIGGLALSWFVYEGLCRSPLGRNSLLLGVVLFGYILLAAFAFTQVFNGRAAFLHTGAMIATWMSASVFFVIIPNQKKVVATLLAGQTPDPKLGKEAKLRSTHNNYLTLPVIFLMLSNHYPLAWSSTYSVGIVGMIVIAGAAIRHFFNSQHAGKGSPWWTWALAALCLWAAIWLSIIGKPGNANLAQAPVNATPEVMTASFDEAVLAIQSRCSMCHAAEPVWDGITIAPKGVRLDTPEEIERHREIIRVQSVLTHAMPPNNITEMTLDERRAVATWLAAKGTATR</sequence>
<evidence type="ECO:0000256" key="2">
    <source>
        <dbReference type="ARBA" id="ARBA00022723"/>
    </source>
</evidence>
<dbReference type="RefSeq" id="WP_183448265.1">
    <property type="nucleotide sequence ID" value="NZ_JACHWB010000001.1"/>
</dbReference>
<keyword evidence="5" id="KW-1133">Transmembrane helix</keyword>
<comment type="caution">
    <text evidence="7">The sequence shown here is derived from an EMBL/GenBank/DDBJ whole genome shotgun (WGS) entry which is preliminary data.</text>
</comment>
<dbReference type="GO" id="GO:0020037">
    <property type="term" value="F:heme binding"/>
    <property type="evidence" value="ECO:0007669"/>
    <property type="project" value="InterPro"/>
</dbReference>
<dbReference type="InterPro" id="IPR036909">
    <property type="entry name" value="Cyt_c-like_dom_sf"/>
</dbReference>
<evidence type="ECO:0000313" key="8">
    <source>
        <dbReference type="Proteomes" id="UP000532010"/>
    </source>
</evidence>
<dbReference type="PROSITE" id="PS51007">
    <property type="entry name" value="CYTC"/>
    <property type="match status" value="1"/>
</dbReference>
<keyword evidence="8" id="KW-1185">Reference proteome</keyword>